<gene>
    <name evidence="5" type="ORF">CTOB1V02_LOCUS693</name>
</gene>
<keyword evidence="3" id="KW-0813">Transport</keyword>
<dbReference type="GO" id="GO:0031267">
    <property type="term" value="F:small GTPase binding"/>
    <property type="evidence" value="ECO:0007669"/>
    <property type="project" value="InterPro"/>
</dbReference>
<name>A0A7R8ZGJ0_9CRUS</name>
<dbReference type="GO" id="GO:0005635">
    <property type="term" value="C:nuclear envelope"/>
    <property type="evidence" value="ECO:0007669"/>
    <property type="project" value="TreeGrafter"/>
</dbReference>
<dbReference type="InterPro" id="IPR016024">
    <property type="entry name" value="ARM-type_fold"/>
</dbReference>
<dbReference type="GO" id="GO:0005829">
    <property type="term" value="C:cytosol"/>
    <property type="evidence" value="ECO:0007669"/>
    <property type="project" value="TreeGrafter"/>
</dbReference>
<evidence type="ECO:0000256" key="2">
    <source>
        <dbReference type="ARBA" id="ARBA00007991"/>
    </source>
</evidence>
<comment type="subcellular location">
    <subcellularLocation>
        <location evidence="1">Nucleus</location>
    </subcellularLocation>
</comment>
<keyword evidence="4" id="KW-0539">Nucleus</keyword>
<protein>
    <submittedName>
        <fullName evidence="5">Uncharacterized protein</fullName>
    </submittedName>
</protein>
<dbReference type="OrthoDB" id="361693at2759"/>
<dbReference type="SMART" id="SM00913">
    <property type="entry name" value="IBN_N"/>
    <property type="match status" value="1"/>
</dbReference>
<sequence length="1025" mass="117966">MASSDHQLLEVSTSLVMETLEELVRVSTTSPVDSNAMKVLEARLRHWEIQPGYHRFLAEVNCQPQLNFHVRWLSILCLKNGVEKYWRRFAPYSLTNEEKNAIQSALIRRVGESTNELAIQQAVIIGKIARFSYPKEWPTLFIRLLEYLCSPEEVVVRRALLILHESLKSVASKRLAEDRHNFSVLASSTFEPLCHSYLKHFEEFCSAYFSGADSVLVAQSLEKVHLALKCLQDLLLNGNNGVMSKLQFVPLLKALLQNLVTILGFLSQSQLRHADLDTWASDPEEFSKEEAHEAWRFSLRPTCERFFQCLFHDYAAPLISLILQCLPALQNEINPNNMQQILERDAILTAIGIPAYHLYEDIDFDRLYQEVLVREMTNPHPNARILKRRSAWLVGEWTGVRFAASLRPALYECLIRLLQPSEDLVVRLSAGTALKKALDDFDFDAKDFLPFCEGSFTGLVDMIKVAQDGDTKMATVRILNFLLERMGMHLQKQLDALAWYLMQCLGTNSKELHKFLIPIIGESVDKNLEAHVYMMEDALNLWLEIVHNVQDCSPDLLKLYEYALPILECGGESLRPVLVLSLGYILLCPETFLKTYGDRFQKALLELLPDIVREGEVAILRTVEAAFRLMPYDAPVFFRPILEKILVRLLQGAPHVVITQYLSLFARTWLFKRDLFKALIEDAGVQFHQAVFCINTAWRENLPLLSDLDRRKLFSLCLLTMLGEVWTPSMFGEVMTPVMQVLYDLRSDEESEISFQLTGLAIDDEKDHGVADVAGFESDGFIETEHDKRRRRMIQQDVAHQTSLFAVARQELTRYELESGMEPPPVLNNEWPGKSSTIASRKNVADNITRSPKSGHMLRAKQSRSSPGEHKSDLARSLVLQEEDFWEDEDSGSERRVEEHVNFLESFWQTEFRFSEKVEYVTEHWAVAVDKVVLFQRIQDDWNSPIEHLRQTGFWVSMGRLHPPALQASERATNNAREKNPLDHHQEQNALRVKPAQSTRDIRLGHEMRERKLFLRATRDLYRKI</sequence>
<evidence type="ECO:0000256" key="3">
    <source>
        <dbReference type="ARBA" id="ARBA00022448"/>
    </source>
</evidence>
<reference evidence="5" key="1">
    <citation type="submission" date="2020-11" db="EMBL/GenBank/DDBJ databases">
        <authorList>
            <person name="Tran Van P."/>
        </authorList>
    </citation>
    <scope>NUCLEOTIDE SEQUENCE</scope>
</reference>
<proteinExistence type="inferred from homology"/>
<dbReference type="InterPro" id="IPR011989">
    <property type="entry name" value="ARM-like"/>
</dbReference>
<accession>A0A7R8ZGJ0</accession>
<evidence type="ECO:0000256" key="4">
    <source>
        <dbReference type="ARBA" id="ARBA00023242"/>
    </source>
</evidence>
<dbReference type="EMBL" id="OB660093">
    <property type="protein sequence ID" value="CAD7222692.1"/>
    <property type="molecule type" value="Genomic_DNA"/>
</dbReference>
<dbReference type="PANTHER" id="PTHR10997">
    <property type="entry name" value="IMPORTIN-7, 8, 11"/>
    <property type="match status" value="1"/>
</dbReference>
<dbReference type="InterPro" id="IPR001494">
    <property type="entry name" value="Importin-beta_N"/>
</dbReference>
<dbReference type="Gene3D" id="1.25.10.10">
    <property type="entry name" value="Leucine-rich Repeat Variant"/>
    <property type="match status" value="1"/>
</dbReference>
<dbReference type="AlphaFoldDB" id="A0A7R8ZGJ0"/>
<dbReference type="GO" id="GO:0006606">
    <property type="term" value="P:protein import into nucleus"/>
    <property type="evidence" value="ECO:0007669"/>
    <property type="project" value="TreeGrafter"/>
</dbReference>
<dbReference type="Pfam" id="PF25758">
    <property type="entry name" value="TPR_IPO11"/>
    <property type="match status" value="1"/>
</dbReference>
<organism evidence="5">
    <name type="scientific">Cyprideis torosa</name>
    <dbReference type="NCBI Taxonomy" id="163714"/>
    <lineage>
        <taxon>Eukaryota</taxon>
        <taxon>Metazoa</taxon>
        <taxon>Ecdysozoa</taxon>
        <taxon>Arthropoda</taxon>
        <taxon>Crustacea</taxon>
        <taxon>Oligostraca</taxon>
        <taxon>Ostracoda</taxon>
        <taxon>Podocopa</taxon>
        <taxon>Podocopida</taxon>
        <taxon>Cytherocopina</taxon>
        <taxon>Cytheroidea</taxon>
        <taxon>Cytherideidae</taxon>
        <taxon>Cyprideis</taxon>
    </lineage>
</organism>
<evidence type="ECO:0000313" key="5">
    <source>
        <dbReference type="EMBL" id="CAD7222692.1"/>
    </source>
</evidence>
<comment type="similarity">
    <text evidence="2">Belongs to the importin beta family.</text>
</comment>
<dbReference type="InterPro" id="IPR058669">
    <property type="entry name" value="TPR_IPO7/11-like"/>
</dbReference>
<evidence type="ECO:0000256" key="1">
    <source>
        <dbReference type="ARBA" id="ARBA00004123"/>
    </source>
</evidence>
<dbReference type="SUPFAM" id="SSF48371">
    <property type="entry name" value="ARM repeat"/>
    <property type="match status" value="1"/>
</dbReference>
<dbReference type="PROSITE" id="PS50166">
    <property type="entry name" value="IMPORTIN_B_NT"/>
    <property type="match status" value="1"/>
</dbReference>
<dbReference type="Pfam" id="PF03810">
    <property type="entry name" value="IBN_N"/>
    <property type="match status" value="1"/>
</dbReference>
<dbReference type="PANTHER" id="PTHR10997:SF7">
    <property type="entry name" value="IMPORTIN-11"/>
    <property type="match status" value="1"/>
</dbReference>